<dbReference type="InterPro" id="IPR006012">
    <property type="entry name" value="Syntaxin/epimorphin_CS"/>
</dbReference>
<dbReference type="GO" id="GO:0000139">
    <property type="term" value="C:Golgi membrane"/>
    <property type="evidence" value="ECO:0007669"/>
    <property type="project" value="UniProtKB-SubCell"/>
</dbReference>
<gene>
    <name evidence="13" type="ORF">CANTEDRAFT_102150</name>
</gene>
<evidence type="ECO:0000256" key="7">
    <source>
        <dbReference type="ARBA" id="ARBA00023034"/>
    </source>
</evidence>
<keyword evidence="7" id="KW-0333">Golgi apparatus</keyword>
<dbReference type="GO" id="GO:0031201">
    <property type="term" value="C:SNARE complex"/>
    <property type="evidence" value="ECO:0007669"/>
    <property type="project" value="TreeGrafter"/>
</dbReference>
<dbReference type="EMBL" id="GL996512">
    <property type="protein sequence ID" value="EGV66019.1"/>
    <property type="molecule type" value="Genomic_DNA"/>
</dbReference>
<feature type="compositionally biased region" description="Basic and acidic residues" evidence="10">
    <location>
        <begin position="347"/>
        <end position="357"/>
    </location>
</feature>
<dbReference type="KEGG" id="cten:18245534"/>
<keyword evidence="6 11" id="KW-1133">Transmembrane helix</keyword>
<organism evidence="14">
    <name type="scientific">Candida tenuis (strain ATCC 10573 / BCRC 21748 / CBS 615 / JCM 9827 / NBRC 10315 / NRRL Y-1498 / VKM Y-70)</name>
    <name type="common">Yeast</name>
    <name type="synonym">Yamadazyma tenuis</name>
    <dbReference type="NCBI Taxonomy" id="590646"/>
    <lineage>
        <taxon>Eukaryota</taxon>
        <taxon>Fungi</taxon>
        <taxon>Dikarya</taxon>
        <taxon>Ascomycota</taxon>
        <taxon>Saccharomycotina</taxon>
        <taxon>Pichiomycetes</taxon>
        <taxon>Debaryomycetaceae</taxon>
        <taxon>Yamadazyma</taxon>
    </lineage>
</organism>
<evidence type="ECO:0000256" key="11">
    <source>
        <dbReference type="SAM" id="Phobius"/>
    </source>
</evidence>
<dbReference type="OrthoDB" id="10251371at2759"/>
<evidence type="ECO:0000256" key="8">
    <source>
        <dbReference type="ARBA" id="ARBA00023054"/>
    </source>
</evidence>
<dbReference type="PROSITE" id="PS00914">
    <property type="entry name" value="SYNTAXIN"/>
    <property type="match status" value="1"/>
</dbReference>
<reference evidence="13 14" key="1">
    <citation type="journal article" date="2011" name="Proc. Natl. Acad. Sci. U.S.A.">
        <title>Comparative genomics of xylose-fermenting fungi for enhanced biofuel production.</title>
        <authorList>
            <person name="Wohlbach D.J."/>
            <person name="Kuo A."/>
            <person name="Sato T.K."/>
            <person name="Potts K.M."/>
            <person name="Salamov A.A."/>
            <person name="LaButti K.M."/>
            <person name="Sun H."/>
            <person name="Clum A."/>
            <person name="Pangilinan J.L."/>
            <person name="Lindquist E.A."/>
            <person name="Lucas S."/>
            <person name="Lapidus A."/>
            <person name="Jin M."/>
            <person name="Gunawan C."/>
            <person name="Balan V."/>
            <person name="Dale B.E."/>
            <person name="Jeffries T.W."/>
            <person name="Zinkel R."/>
            <person name="Barry K.W."/>
            <person name="Grigoriev I.V."/>
            <person name="Gasch A.P."/>
        </authorList>
    </citation>
    <scope>NUCLEOTIDE SEQUENCE [LARGE SCALE GENOMIC DNA]</scope>
    <source>
        <strain evidence="14">ATCC 10573 / BCRC 21748 / CBS 615 / JCM 9827 / NBRC 10315 / NRRL Y-1498 / VKM Y-70</strain>
    </source>
</reference>
<dbReference type="Gene3D" id="1.20.58.70">
    <property type="match status" value="1"/>
</dbReference>
<comment type="subcellular location">
    <subcellularLocation>
        <location evidence="1">Golgi apparatus membrane</location>
        <topology evidence="1">Single-pass type IV membrane protein</topology>
    </subcellularLocation>
</comment>
<proteinExistence type="inferred from homology"/>
<comment type="similarity">
    <text evidence="2">Belongs to the syntaxin family.</text>
</comment>
<evidence type="ECO:0000313" key="13">
    <source>
        <dbReference type="EMBL" id="EGV66019.1"/>
    </source>
</evidence>
<dbReference type="GO" id="GO:0000149">
    <property type="term" value="F:SNARE binding"/>
    <property type="evidence" value="ECO:0007669"/>
    <property type="project" value="TreeGrafter"/>
</dbReference>
<keyword evidence="8" id="KW-0175">Coiled coil</keyword>
<dbReference type="SUPFAM" id="SSF47661">
    <property type="entry name" value="t-snare proteins"/>
    <property type="match status" value="1"/>
</dbReference>
<evidence type="ECO:0000256" key="6">
    <source>
        <dbReference type="ARBA" id="ARBA00022989"/>
    </source>
</evidence>
<evidence type="ECO:0000256" key="1">
    <source>
        <dbReference type="ARBA" id="ARBA00004409"/>
    </source>
</evidence>
<keyword evidence="4 11" id="KW-0812">Transmembrane</keyword>
<dbReference type="eggNOG" id="KOG0809">
    <property type="taxonomic scope" value="Eukaryota"/>
</dbReference>
<protein>
    <submittedName>
        <fullName evidence="13">t-SNARE</fullName>
    </submittedName>
</protein>
<keyword evidence="9 11" id="KW-0472">Membrane</keyword>
<dbReference type="PANTHER" id="PTHR19957">
    <property type="entry name" value="SYNTAXIN"/>
    <property type="match status" value="1"/>
</dbReference>
<sequence length="392" mass="45500">MFRDRTNLYLSYRRTIPRGELNSTLSGATTRLSSDRFDSFEEEEGLIGRRRNRPQYKDDDGAIELQNIAPSIFDISKHIDDNLESIKTSTSELSSLYKKLLITSSNDKPEIEKKIEGLNYEITKKFENSYVLIKKFDFLQKNHQRLHLNYSNNEVKMIENFKKNYALKIQNSSLIFRNLQNNYIKFLRDDDYDDLNDTSFSMRTSHVNADEKQRLLLQEEETKNIENYSKQVLQETQQQLQLQRQPSDQIMAQREREISKLAMGILEISTIFKEMESLVVEQGTILDRIDYNITNTAQDVKDGNKELLKAKSYQSRTTKCKIIFLLSLVVFALFIIVVVKPHGTTKYVEKPPSDKPVSEAPVNDRPSVDRPEEDIGEHKDPDLNIPIGDSPT</sequence>
<keyword evidence="3" id="KW-0813">Transport</keyword>
<dbReference type="PANTHER" id="PTHR19957:SF83">
    <property type="entry name" value="SYNTAXIN-16"/>
    <property type="match status" value="1"/>
</dbReference>
<evidence type="ECO:0000259" key="12">
    <source>
        <dbReference type="PROSITE" id="PS50192"/>
    </source>
</evidence>
<evidence type="ECO:0000256" key="2">
    <source>
        <dbReference type="ARBA" id="ARBA00009063"/>
    </source>
</evidence>
<dbReference type="InterPro" id="IPR000727">
    <property type="entry name" value="T_SNARE_dom"/>
</dbReference>
<feature type="region of interest" description="Disordered" evidence="10">
    <location>
        <begin position="345"/>
        <end position="392"/>
    </location>
</feature>
<evidence type="ECO:0000256" key="10">
    <source>
        <dbReference type="SAM" id="MobiDB-lite"/>
    </source>
</evidence>
<dbReference type="GO" id="GO:0006906">
    <property type="term" value="P:vesicle fusion"/>
    <property type="evidence" value="ECO:0007669"/>
    <property type="project" value="TreeGrafter"/>
</dbReference>
<dbReference type="Pfam" id="PF05739">
    <property type="entry name" value="SNARE"/>
    <property type="match status" value="1"/>
</dbReference>
<dbReference type="GeneID" id="18245534"/>
<evidence type="ECO:0000313" key="14">
    <source>
        <dbReference type="Proteomes" id="UP000000707"/>
    </source>
</evidence>
<dbReference type="InterPro" id="IPR010989">
    <property type="entry name" value="SNARE"/>
</dbReference>
<feature type="transmembrane region" description="Helical" evidence="11">
    <location>
        <begin position="322"/>
        <end position="339"/>
    </location>
</feature>
<dbReference type="Proteomes" id="UP000000707">
    <property type="component" value="Unassembled WGS sequence"/>
</dbReference>
<feature type="domain" description="T-SNARE coiled-coil homology" evidence="12">
    <location>
        <begin position="248"/>
        <end position="310"/>
    </location>
</feature>
<evidence type="ECO:0000256" key="3">
    <source>
        <dbReference type="ARBA" id="ARBA00022448"/>
    </source>
</evidence>
<keyword evidence="5" id="KW-0653">Protein transport</keyword>
<dbReference type="InterPro" id="IPR045242">
    <property type="entry name" value="Syntaxin"/>
</dbReference>
<dbReference type="GO" id="GO:0006886">
    <property type="term" value="P:intracellular protein transport"/>
    <property type="evidence" value="ECO:0007669"/>
    <property type="project" value="InterPro"/>
</dbReference>
<dbReference type="GO" id="GO:0048278">
    <property type="term" value="P:vesicle docking"/>
    <property type="evidence" value="ECO:0007669"/>
    <property type="project" value="TreeGrafter"/>
</dbReference>
<name>G3AZ64_CANTC</name>
<accession>G3AZ64</accession>
<dbReference type="PROSITE" id="PS50192">
    <property type="entry name" value="T_SNARE"/>
    <property type="match status" value="1"/>
</dbReference>
<dbReference type="AlphaFoldDB" id="G3AZ64"/>
<dbReference type="CDD" id="cd15845">
    <property type="entry name" value="SNARE_syntaxin16"/>
    <property type="match status" value="1"/>
</dbReference>
<dbReference type="SMART" id="SM00397">
    <property type="entry name" value="t_SNARE"/>
    <property type="match status" value="1"/>
</dbReference>
<dbReference type="HOGENOM" id="CLU_038177_0_1_1"/>
<keyword evidence="14" id="KW-1185">Reference proteome</keyword>
<evidence type="ECO:0000256" key="5">
    <source>
        <dbReference type="ARBA" id="ARBA00022927"/>
    </source>
</evidence>
<evidence type="ECO:0000256" key="4">
    <source>
        <dbReference type="ARBA" id="ARBA00022692"/>
    </source>
</evidence>
<dbReference type="STRING" id="590646.G3AZ64"/>
<dbReference type="GO" id="GO:0005484">
    <property type="term" value="F:SNAP receptor activity"/>
    <property type="evidence" value="ECO:0007669"/>
    <property type="project" value="InterPro"/>
</dbReference>
<evidence type="ECO:0000256" key="9">
    <source>
        <dbReference type="ARBA" id="ARBA00023136"/>
    </source>
</evidence>